<reference evidence="1 2" key="1">
    <citation type="submission" date="2019-10" db="EMBL/GenBank/DDBJ databases">
        <authorList>
            <person name="Karimi E."/>
        </authorList>
    </citation>
    <scope>NUCLEOTIDE SEQUENCE [LARGE SCALE GENOMIC DNA]</scope>
    <source>
        <strain evidence="1">Bacillus sp. 71</strain>
    </source>
</reference>
<dbReference type="AlphaFoldDB" id="A0A654BDB2"/>
<name>A0A654BDB2_BACMY</name>
<accession>A0A654BDB2</accession>
<proteinExistence type="predicted"/>
<evidence type="ECO:0000313" key="1">
    <source>
        <dbReference type="EMBL" id="VXC78341.1"/>
    </source>
</evidence>
<dbReference type="RefSeq" id="WP_016101236.1">
    <property type="nucleotide sequence ID" value="NZ_JBNNIQ010000032.1"/>
</dbReference>
<dbReference type="Proteomes" id="UP000437562">
    <property type="component" value="Unassembled WGS sequence"/>
</dbReference>
<organism evidence="1 2">
    <name type="scientific">Bacillus mycoides</name>
    <dbReference type="NCBI Taxonomy" id="1405"/>
    <lineage>
        <taxon>Bacteria</taxon>
        <taxon>Bacillati</taxon>
        <taxon>Bacillota</taxon>
        <taxon>Bacilli</taxon>
        <taxon>Bacillales</taxon>
        <taxon>Bacillaceae</taxon>
        <taxon>Bacillus</taxon>
        <taxon>Bacillus cereus group</taxon>
    </lineage>
</organism>
<evidence type="ECO:0000313" key="2">
    <source>
        <dbReference type="Proteomes" id="UP000437562"/>
    </source>
</evidence>
<protein>
    <submittedName>
        <fullName evidence="1">Uncharacterized protein</fullName>
    </submittedName>
</protein>
<dbReference type="EMBL" id="CABWMC010000032">
    <property type="protein sequence ID" value="VXC78341.1"/>
    <property type="molecule type" value="Genomic_DNA"/>
</dbReference>
<sequence>MNVLIQTPTQWDLYRLYSDEQDFMFSIEQLKFHFVMMEQLIV</sequence>
<gene>
    <name evidence="1" type="ORF">BACI71_70367</name>
</gene>